<feature type="non-terminal residue" evidence="4">
    <location>
        <position position="1"/>
    </location>
</feature>
<protein>
    <recommendedName>
        <fullName evidence="3">PDZ domain-containing protein</fullName>
    </recommendedName>
</protein>
<dbReference type="GO" id="GO:0019901">
    <property type="term" value="F:protein kinase binding"/>
    <property type="evidence" value="ECO:0007669"/>
    <property type="project" value="TreeGrafter"/>
</dbReference>
<evidence type="ECO:0000256" key="2">
    <source>
        <dbReference type="ARBA" id="ARBA00023136"/>
    </source>
</evidence>
<dbReference type="SUPFAM" id="SSF50156">
    <property type="entry name" value="PDZ domain-like"/>
    <property type="match status" value="1"/>
</dbReference>
<dbReference type="GO" id="GO:0098609">
    <property type="term" value="P:cell-cell adhesion"/>
    <property type="evidence" value="ECO:0007669"/>
    <property type="project" value="TreeGrafter"/>
</dbReference>
<dbReference type="OrthoDB" id="78824at2759"/>
<dbReference type="Gene3D" id="2.30.42.10">
    <property type="match status" value="1"/>
</dbReference>
<keyword evidence="5" id="KW-1185">Reference proteome</keyword>
<evidence type="ECO:0000259" key="3">
    <source>
        <dbReference type="PROSITE" id="PS50106"/>
    </source>
</evidence>
<feature type="domain" description="PDZ" evidence="3">
    <location>
        <begin position="51"/>
        <end position="125"/>
    </location>
</feature>
<dbReference type="PANTHER" id="PTHR23119">
    <property type="entry name" value="DISCS LARGE"/>
    <property type="match status" value="1"/>
</dbReference>
<dbReference type="PANTHER" id="PTHR23119:SF51">
    <property type="entry name" value="DISKS LARGE 1 TUMOR SUPPRESSOR PROTEIN"/>
    <property type="match status" value="1"/>
</dbReference>
<dbReference type="AlphaFoldDB" id="A0A7T8HJF7"/>
<dbReference type="GO" id="GO:0097120">
    <property type="term" value="P:receptor localization to synapse"/>
    <property type="evidence" value="ECO:0007669"/>
    <property type="project" value="TreeGrafter"/>
</dbReference>
<dbReference type="Proteomes" id="UP000595437">
    <property type="component" value="Chromosome 8"/>
</dbReference>
<reference evidence="5" key="1">
    <citation type="submission" date="2021-01" db="EMBL/GenBank/DDBJ databases">
        <title>Caligus Genome Assembly.</title>
        <authorList>
            <person name="Gallardo-Escarate C."/>
        </authorList>
    </citation>
    <scope>NUCLEOTIDE SEQUENCE [LARGE SCALE GENOMIC DNA]</scope>
</reference>
<dbReference type="GO" id="GO:0030054">
    <property type="term" value="C:cell junction"/>
    <property type="evidence" value="ECO:0007669"/>
    <property type="project" value="TreeGrafter"/>
</dbReference>
<dbReference type="InterPro" id="IPR001478">
    <property type="entry name" value="PDZ"/>
</dbReference>
<comment type="subcellular location">
    <subcellularLocation>
        <location evidence="1">Membrane</location>
    </subcellularLocation>
</comment>
<dbReference type="GO" id="GO:0045197">
    <property type="term" value="P:establishment or maintenance of epithelial cell apical/basal polarity"/>
    <property type="evidence" value="ECO:0007669"/>
    <property type="project" value="TreeGrafter"/>
</dbReference>
<evidence type="ECO:0000256" key="1">
    <source>
        <dbReference type="ARBA" id="ARBA00004370"/>
    </source>
</evidence>
<sequence length="158" mass="17365">DWMPFSSFGVGFIGGSCHAKRWEQFHYSSAPDVSSAKRRSEDRHFPREARDVSLRREDRPGGLGFNIVGGEDAEGGRIFISFVLAGSPADLCLGGGELRRGDQILAVNEEDLHGASHDEAARVLKGVPHGIVRLRWAHNIDQGITLTSSENYEIPSEH</sequence>
<keyword evidence="2" id="KW-0472">Membrane</keyword>
<dbReference type="PROSITE" id="PS50106">
    <property type="entry name" value="PDZ"/>
    <property type="match status" value="1"/>
</dbReference>
<name>A0A7T8HJF7_CALRO</name>
<dbReference type="GO" id="GO:0016323">
    <property type="term" value="C:basolateral plasma membrane"/>
    <property type="evidence" value="ECO:0007669"/>
    <property type="project" value="TreeGrafter"/>
</dbReference>
<proteinExistence type="predicted"/>
<organism evidence="4 5">
    <name type="scientific">Caligus rogercresseyi</name>
    <name type="common">Sea louse</name>
    <dbReference type="NCBI Taxonomy" id="217165"/>
    <lineage>
        <taxon>Eukaryota</taxon>
        <taxon>Metazoa</taxon>
        <taxon>Ecdysozoa</taxon>
        <taxon>Arthropoda</taxon>
        <taxon>Crustacea</taxon>
        <taxon>Multicrustacea</taxon>
        <taxon>Hexanauplia</taxon>
        <taxon>Copepoda</taxon>
        <taxon>Siphonostomatoida</taxon>
        <taxon>Caligidae</taxon>
        <taxon>Caligus</taxon>
    </lineage>
</organism>
<dbReference type="GO" id="GO:0043113">
    <property type="term" value="P:receptor clustering"/>
    <property type="evidence" value="ECO:0007669"/>
    <property type="project" value="TreeGrafter"/>
</dbReference>
<dbReference type="SMART" id="SM00228">
    <property type="entry name" value="PDZ"/>
    <property type="match status" value="1"/>
</dbReference>
<accession>A0A7T8HJF7</accession>
<dbReference type="Pfam" id="PF00595">
    <property type="entry name" value="PDZ"/>
    <property type="match status" value="1"/>
</dbReference>
<gene>
    <name evidence="4" type="ORF">FKW44_012410</name>
</gene>
<evidence type="ECO:0000313" key="5">
    <source>
        <dbReference type="Proteomes" id="UP000595437"/>
    </source>
</evidence>
<dbReference type="InterPro" id="IPR036034">
    <property type="entry name" value="PDZ_sf"/>
</dbReference>
<dbReference type="EMBL" id="CP045897">
    <property type="protein sequence ID" value="QQP51153.1"/>
    <property type="molecule type" value="Genomic_DNA"/>
</dbReference>
<dbReference type="InterPro" id="IPR050614">
    <property type="entry name" value="Synaptic_Scaffolding_LAP-MAGUK"/>
</dbReference>
<evidence type="ECO:0000313" key="4">
    <source>
        <dbReference type="EMBL" id="QQP51153.1"/>
    </source>
</evidence>